<evidence type="ECO:0000313" key="2">
    <source>
        <dbReference type="WBParaSite" id="Pan_g13250.t1"/>
    </source>
</evidence>
<sequence>MAGYFDGFGDYREFRNSEEDEHQACSVVFKGIAEYGSTDEAENKREDYATVMEIVRWLGIYDEIPQAQVRRSLNGISNRRNIIVTLNSPKSRELLLQRGRIWLRTADRLRCITIEPAVLPIELHARRQANGLARVPVGLS</sequence>
<accession>A0A7E4ZRR9</accession>
<evidence type="ECO:0000313" key="1">
    <source>
        <dbReference type="Proteomes" id="UP000492821"/>
    </source>
</evidence>
<name>A0A7E4ZRR9_PANRE</name>
<dbReference type="Proteomes" id="UP000492821">
    <property type="component" value="Unassembled WGS sequence"/>
</dbReference>
<organism evidence="1 2">
    <name type="scientific">Panagrellus redivivus</name>
    <name type="common">Microworm</name>
    <dbReference type="NCBI Taxonomy" id="6233"/>
    <lineage>
        <taxon>Eukaryota</taxon>
        <taxon>Metazoa</taxon>
        <taxon>Ecdysozoa</taxon>
        <taxon>Nematoda</taxon>
        <taxon>Chromadorea</taxon>
        <taxon>Rhabditida</taxon>
        <taxon>Tylenchina</taxon>
        <taxon>Panagrolaimomorpha</taxon>
        <taxon>Panagrolaimoidea</taxon>
        <taxon>Panagrolaimidae</taxon>
        <taxon>Panagrellus</taxon>
    </lineage>
</organism>
<dbReference type="AlphaFoldDB" id="A0A7E4ZRR9"/>
<dbReference type="WBParaSite" id="Pan_g13250.t1">
    <property type="protein sequence ID" value="Pan_g13250.t1"/>
    <property type="gene ID" value="Pan_g13250"/>
</dbReference>
<reference evidence="1" key="1">
    <citation type="journal article" date="2013" name="Genetics">
        <title>The draft genome and transcriptome of Panagrellus redivivus are shaped by the harsh demands of a free-living lifestyle.</title>
        <authorList>
            <person name="Srinivasan J."/>
            <person name="Dillman A.R."/>
            <person name="Macchietto M.G."/>
            <person name="Heikkinen L."/>
            <person name="Lakso M."/>
            <person name="Fracchia K.M."/>
            <person name="Antoshechkin I."/>
            <person name="Mortazavi A."/>
            <person name="Wong G."/>
            <person name="Sternberg P.W."/>
        </authorList>
    </citation>
    <scope>NUCLEOTIDE SEQUENCE [LARGE SCALE GENOMIC DNA]</scope>
    <source>
        <strain evidence="1">MT8872</strain>
    </source>
</reference>
<keyword evidence="1" id="KW-1185">Reference proteome</keyword>
<reference evidence="2" key="2">
    <citation type="submission" date="2020-10" db="UniProtKB">
        <authorList>
            <consortium name="WormBaseParasite"/>
        </authorList>
    </citation>
    <scope>IDENTIFICATION</scope>
</reference>
<protein>
    <submittedName>
        <fullName evidence="2">LAGLIDADG_2 domain-containing protein</fullName>
    </submittedName>
</protein>
<proteinExistence type="predicted"/>